<evidence type="ECO:0000256" key="9">
    <source>
        <dbReference type="ARBA" id="ARBA00023136"/>
    </source>
</evidence>
<name>A0A7M1B301_9BACT</name>
<dbReference type="AlphaFoldDB" id="A0A7M1B301"/>
<proteinExistence type="inferred from homology"/>
<dbReference type="Pfam" id="PF03544">
    <property type="entry name" value="TonB_C"/>
    <property type="match status" value="1"/>
</dbReference>
<dbReference type="GO" id="GO:0015891">
    <property type="term" value="P:siderophore transport"/>
    <property type="evidence" value="ECO:0007669"/>
    <property type="project" value="InterPro"/>
</dbReference>
<accession>A0A7M1B301</accession>
<dbReference type="Proteomes" id="UP000593719">
    <property type="component" value="Chromosome"/>
</dbReference>
<feature type="transmembrane region" description="Helical" evidence="11">
    <location>
        <begin position="36"/>
        <end position="56"/>
    </location>
</feature>
<feature type="domain" description="TonB C-terminal" evidence="12">
    <location>
        <begin position="146"/>
        <end position="234"/>
    </location>
</feature>
<dbReference type="GO" id="GO:0015031">
    <property type="term" value="P:protein transport"/>
    <property type="evidence" value="ECO:0007669"/>
    <property type="project" value="UniProtKB-KW"/>
</dbReference>
<dbReference type="InterPro" id="IPR037682">
    <property type="entry name" value="TonB_C"/>
</dbReference>
<feature type="region of interest" description="Disordered" evidence="10">
    <location>
        <begin position="77"/>
        <end position="104"/>
    </location>
</feature>
<evidence type="ECO:0000256" key="7">
    <source>
        <dbReference type="ARBA" id="ARBA00022927"/>
    </source>
</evidence>
<organism evidence="13 14">
    <name type="scientific">Sulfurimonas sediminis</name>
    <dbReference type="NCBI Taxonomy" id="2590020"/>
    <lineage>
        <taxon>Bacteria</taxon>
        <taxon>Pseudomonadati</taxon>
        <taxon>Campylobacterota</taxon>
        <taxon>Epsilonproteobacteria</taxon>
        <taxon>Campylobacterales</taxon>
        <taxon>Sulfurimonadaceae</taxon>
        <taxon>Sulfurimonas</taxon>
    </lineage>
</organism>
<dbReference type="InterPro" id="IPR006260">
    <property type="entry name" value="TonB/TolA_C"/>
</dbReference>
<feature type="compositionally biased region" description="Basic residues" evidence="10">
    <location>
        <begin position="88"/>
        <end position="98"/>
    </location>
</feature>
<keyword evidence="9 11" id="KW-0472">Membrane</keyword>
<evidence type="ECO:0000256" key="10">
    <source>
        <dbReference type="SAM" id="MobiDB-lite"/>
    </source>
</evidence>
<keyword evidence="8 11" id="KW-1133">Transmembrane helix</keyword>
<keyword evidence="7" id="KW-0653">Protein transport</keyword>
<dbReference type="GO" id="GO:0030288">
    <property type="term" value="C:outer membrane-bounded periplasmic space"/>
    <property type="evidence" value="ECO:0007669"/>
    <property type="project" value="InterPro"/>
</dbReference>
<sequence length="234" mass="26385">MKYAKVVLKMSRFLPLKRWDKQIMPEKKYSTKGRTLSALLIMLFGGILMVVLVVSFNKNIEKKEPVVKKEIRQIKSVKTKVTPEKPKPKQKPRPKKAQPKAPLPNLDSSLAGIAMDIPEFQTDNIAGDANKLLEDIVQDTIMNENTVDVKPSIVSRPPLEYPEDAAKNGIKGYVVINILIGKDGNVEIAKVLESQPTGIFDQAALDAVYSWRFSPARYKGKPVKMWAKQKIRFQ</sequence>
<dbReference type="GO" id="GO:0031992">
    <property type="term" value="F:energy transducer activity"/>
    <property type="evidence" value="ECO:0007669"/>
    <property type="project" value="InterPro"/>
</dbReference>
<dbReference type="SUPFAM" id="SSF74653">
    <property type="entry name" value="TolA/TonB C-terminal domain"/>
    <property type="match status" value="1"/>
</dbReference>
<dbReference type="EMBL" id="CP041235">
    <property type="protein sequence ID" value="QOP44103.1"/>
    <property type="molecule type" value="Genomic_DNA"/>
</dbReference>
<comment type="subcellular location">
    <subcellularLocation>
        <location evidence="1">Cell inner membrane</location>
        <topology evidence="1">Single-pass membrane protein</topology>
        <orientation evidence="1">Periplasmic side</orientation>
    </subcellularLocation>
</comment>
<keyword evidence="3" id="KW-0813">Transport</keyword>
<evidence type="ECO:0000256" key="8">
    <source>
        <dbReference type="ARBA" id="ARBA00022989"/>
    </source>
</evidence>
<evidence type="ECO:0000259" key="12">
    <source>
        <dbReference type="PROSITE" id="PS52015"/>
    </source>
</evidence>
<keyword evidence="5" id="KW-0997">Cell inner membrane</keyword>
<dbReference type="InterPro" id="IPR003538">
    <property type="entry name" value="TonB"/>
</dbReference>
<dbReference type="NCBIfam" id="TIGR01352">
    <property type="entry name" value="tonB_Cterm"/>
    <property type="match status" value="1"/>
</dbReference>
<evidence type="ECO:0000256" key="3">
    <source>
        <dbReference type="ARBA" id="ARBA00022448"/>
    </source>
</evidence>
<dbReference type="KEGG" id="ssei:FJR45_09175"/>
<evidence type="ECO:0000256" key="1">
    <source>
        <dbReference type="ARBA" id="ARBA00004383"/>
    </source>
</evidence>
<dbReference type="PRINTS" id="PR01374">
    <property type="entry name" value="TONBPROTEIN"/>
</dbReference>
<reference evidence="13 14" key="1">
    <citation type="submission" date="2019-06" db="EMBL/GenBank/DDBJ databases">
        <title>Sulfurimonas gotlandica sp. nov., a chemoautotrophic and psychrotolerant epsilonproteobacterium isolated from a pelagic redoxcline, and an emended description of the genus Sulfurimonas.</title>
        <authorList>
            <person name="Wang S."/>
            <person name="Jiang L."/>
            <person name="Shao Z."/>
        </authorList>
    </citation>
    <scope>NUCLEOTIDE SEQUENCE [LARGE SCALE GENOMIC DNA]</scope>
    <source>
        <strain evidence="13 14">S2-6</strain>
    </source>
</reference>
<dbReference type="Gene3D" id="3.30.1150.10">
    <property type="match status" value="1"/>
</dbReference>
<keyword evidence="6 11" id="KW-0812">Transmembrane</keyword>
<evidence type="ECO:0000256" key="5">
    <source>
        <dbReference type="ARBA" id="ARBA00022519"/>
    </source>
</evidence>
<evidence type="ECO:0000256" key="4">
    <source>
        <dbReference type="ARBA" id="ARBA00022475"/>
    </source>
</evidence>
<evidence type="ECO:0000313" key="13">
    <source>
        <dbReference type="EMBL" id="QOP44103.1"/>
    </source>
</evidence>
<keyword evidence="14" id="KW-1185">Reference proteome</keyword>
<evidence type="ECO:0000256" key="2">
    <source>
        <dbReference type="ARBA" id="ARBA00006555"/>
    </source>
</evidence>
<dbReference type="GO" id="GO:0055085">
    <property type="term" value="P:transmembrane transport"/>
    <property type="evidence" value="ECO:0007669"/>
    <property type="project" value="InterPro"/>
</dbReference>
<gene>
    <name evidence="13" type="ORF">FJR45_09175</name>
</gene>
<evidence type="ECO:0000313" key="14">
    <source>
        <dbReference type="Proteomes" id="UP000593719"/>
    </source>
</evidence>
<keyword evidence="4" id="KW-1003">Cell membrane</keyword>
<dbReference type="GO" id="GO:0005886">
    <property type="term" value="C:plasma membrane"/>
    <property type="evidence" value="ECO:0007669"/>
    <property type="project" value="UniProtKB-SubCell"/>
</dbReference>
<dbReference type="PANTHER" id="PTHR33446">
    <property type="entry name" value="PROTEIN TONB-RELATED"/>
    <property type="match status" value="1"/>
</dbReference>
<dbReference type="InterPro" id="IPR051045">
    <property type="entry name" value="TonB-dependent_transducer"/>
</dbReference>
<comment type="similarity">
    <text evidence="2">Belongs to the TonB family.</text>
</comment>
<dbReference type="PROSITE" id="PS52015">
    <property type="entry name" value="TONB_CTD"/>
    <property type="match status" value="1"/>
</dbReference>
<evidence type="ECO:0000256" key="6">
    <source>
        <dbReference type="ARBA" id="ARBA00022692"/>
    </source>
</evidence>
<protein>
    <submittedName>
        <fullName evidence="13">Energy transducer TonB</fullName>
    </submittedName>
</protein>
<evidence type="ECO:0000256" key="11">
    <source>
        <dbReference type="SAM" id="Phobius"/>
    </source>
</evidence>